<accession>A0ABU9TTL5</accession>
<feature type="transmembrane region" description="Helical" evidence="2">
    <location>
        <begin position="17"/>
        <end position="36"/>
    </location>
</feature>
<dbReference type="EMBL" id="JBBMRA010000011">
    <property type="protein sequence ID" value="MEM5537065.1"/>
    <property type="molecule type" value="Genomic_DNA"/>
</dbReference>
<dbReference type="RefSeq" id="WP_339892441.1">
    <property type="nucleotide sequence ID" value="NZ_CAXBCE010000049.1"/>
</dbReference>
<protein>
    <submittedName>
        <fullName evidence="3">Type II secretion system protein GspM</fullName>
    </submittedName>
</protein>
<organism evidence="3 4">
    <name type="scientific">Neptuniibacter pectenicola</name>
    <dbReference type="NCBI Taxonomy" id="1806669"/>
    <lineage>
        <taxon>Bacteria</taxon>
        <taxon>Pseudomonadati</taxon>
        <taxon>Pseudomonadota</taxon>
        <taxon>Gammaproteobacteria</taxon>
        <taxon>Oceanospirillales</taxon>
        <taxon>Oceanospirillaceae</taxon>
        <taxon>Neptuniibacter</taxon>
    </lineage>
</organism>
<evidence type="ECO:0000256" key="2">
    <source>
        <dbReference type="SAM" id="Phobius"/>
    </source>
</evidence>
<name>A0ABU9TTL5_9GAMM</name>
<proteinExistence type="predicted"/>
<keyword evidence="2" id="KW-0472">Membrane</keyword>
<dbReference type="Pfam" id="PF04612">
    <property type="entry name" value="T2SSM"/>
    <property type="match status" value="1"/>
</dbReference>
<dbReference type="InterPro" id="IPR007690">
    <property type="entry name" value="T2SS_GspM"/>
</dbReference>
<sequence length="220" mass="24503">MSKLESKWDALSTRERSLVLITAVVVPIVLIYIVLIEPRIMSFKQQQAKLAGLEASIASQNQVLTLLKAKEPVDPNIAAREGLKRLRLELTQANDEIRRAATNLVSPDQMLAMLRDVLKGEQGVALVSARSLAIETLQLGAETQNDGSASPAPRALIYAHPFEIELEGSYQGVYDYLQKIEQLEGVFFWDTLTYKVDQYPTAKVKIRVHTLSSEARWLGA</sequence>
<keyword evidence="1" id="KW-0175">Coiled coil</keyword>
<dbReference type="Proteomes" id="UP001449225">
    <property type="component" value="Unassembled WGS sequence"/>
</dbReference>
<comment type="caution">
    <text evidence="3">The sequence shown here is derived from an EMBL/GenBank/DDBJ whole genome shotgun (WGS) entry which is preliminary data.</text>
</comment>
<feature type="coiled-coil region" evidence="1">
    <location>
        <begin position="76"/>
        <end position="103"/>
    </location>
</feature>
<evidence type="ECO:0000313" key="4">
    <source>
        <dbReference type="Proteomes" id="UP001449225"/>
    </source>
</evidence>
<keyword evidence="2" id="KW-1133">Transmembrane helix</keyword>
<gene>
    <name evidence="3" type="primary">gspM</name>
    <name evidence="3" type="ORF">WNY58_11750</name>
</gene>
<reference evidence="3 4" key="1">
    <citation type="submission" date="2024-03" db="EMBL/GenBank/DDBJ databases">
        <title>Community enrichment and isolation of bacterial strains for fucoidan degradation.</title>
        <authorList>
            <person name="Sichert A."/>
        </authorList>
    </citation>
    <scope>NUCLEOTIDE SEQUENCE [LARGE SCALE GENOMIC DNA]</scope>
    <source>
        <strain evidence="3 4">AS76</strain>
    </source>
</reference>
<keyword evidence="4" id="KW-1185">Reference proteome</keyword>
<evidence type="ECO:0000256" key="1">
    <source>
        <dbReference type="SAM" id="Coils"/>
    </source>
</evidence>
<evidence type="ECO:0000313" key="3">
    <source>
        <dbReference type="EMBL" id="MEM5537065.1"/>
    </source>
</evidence>
<keyword evidence="2" id="KW-0812">Transmembrane</keyword>